<feature type="domain" description="Rv2525c-like glycoside hydrolase-like" evidence="2">
    <location>
        <begin position="51"/>
        <end position="253"/>
    </location>
</feature>
<accession>A0A0G3BKZ0</accession>
<dbReference type="Proteomes" id="UP000035352">
    <property type="component" value="Chromosome"/>
</dbReference>
<protein>
    <recommendedName>
        <fullName evidence="2">Rv2525c-like glycoside hydrolase-like domain-containing protein</fullName>
    </recommendedName>
</protein>
<dbReference type="InterPro" id="IPR015020">
    <property type="entry name" value="Rv2525c-like_Glyco_Hydro-like"/>
</dbReference>
<gene>
    <name evidence="3" type="ORF">AAW51_1335</name>
</gene>
<dbReference type="PATRIC" id="fig|413882.6.peg.1400"/>
<keyword evidence="1" id="KW-0732">Signal</keyword>
<reference evidence="3 4" key="1">
    <citation type="submission" date="2015-05" db="EMBL/GenBank/DDBJ databases">
        <authorList>
            <person name="Tang B."/>
            <person name="Yu Y."/>
        </authorList>
    </citation>
    <scope>NUCLEOTIDE SEQUENCE [LARGE SCALE GENOMIC DNA]</scope>
    <source>
        <strain evidence="3 4">DSM 7029</strain>
    </source>
</reference>
<dbReference type="Pfam" id="PF08924">
    <property type="entry name" value="Rv2525c_GlyHyd-like"/>
    <property type="match status" value="1"/>
</dbReference>
<evidence type="ECO:0000259" key="2">
    <source>
        <dbReference type="Pfam" id="PF08924"/>
    </source>
</evidence>
<dbReference type="STRING" id="413882.AAW51_1335"/>
<dbReference type="Gene3D" id="3.20.20.80">
    <property type="entry name" value="Glycosidases"/>
    <property type="match status" value="1"/>
</dbReference>
<dbReference type="SUPFAM" id="SSF51445">
    <property type="entry name" value="(Trans)glycosidases"/>
    <property type="match status" value="1"/>
</dbReference>
<dbReference type="KEGG" id="pbh:AAW51_1335"/>
<dbReference type="EMBL" id="CP011371">
    <property type="protein sequence ID" value="AKJ28026.1"/>
    <property type="molecule type" value="Genomic_DNA"/>
</dbReference>
<evidence type="ECO:0000313" key="4">
    <source>
        <dbReference type="Proteomes" id="UP000035352"/>
    </source>
</evidence>
<dbReference type="InterPro" id="IPR017853">
    <property type="entry name" value="GH"/>
</dbReference>
<sequence length="274" mass="29934">MRSVRTSRCALAVALLLCGTVAHAVPAGNGIMQGKGFDACTAPSTSTMQKWWTNTPWSWIGIYIGGSVRACSQPNLTPEWLNKTYAQGWRYEILWVGPQAPCTTYSRRISYDRNTAYQQGKTEAISAYNKLRALGFGNAQGVPVTYDMEAYPNNSSCRAAVKSFMQGWVDQLAVAPAQVAGVYGSGCGTYLSDFATMARPPRFINAADWDNDPSTWNLSCISSGYWTNKQRFKQYRGDHNETWGGVTLNIDSNCANGPTASGGHLFPNSSCIAR</sequence>
<proteinExistence type="predicted"/>
<keyword evidence="4" id="KW-1185">Reference proteome</keyword>
<feature type="signal peptide" evidence="1">
    <location>
        <begin position="1"/>
        <end position="24"/>
    </location>
</feature>
<evidence type="ECO:0000256" key="1">
    <source>
        <dbReference type="SAM" id="SignalP"/>
    </source>
</evidence>
<dbReference type="AlphaFoldDB" id="A0A0G3BKZ0"/>
<evidence type="ECO:0000313" key="3">
    <source>
        <dbReference type="EMBL" id="AKJ28026.1"/>
    </source>
</evidence>
<organism evidence="3 4">
    <name type="scientific">Caldimonas brevitalea</name>
    <dbReference type="NCBI Taxonomy" id="413882"/>
    <lineage>
        <taxon>Bacteria</taxon>
        <taxon>Pseudomonadati</taxon>
        <taxon>Pseudomonadota</taxon>
        <taxon>Betaproteobacteria</taxon>
        <taxon>Burkholderiales</taxon>
        <taxon>Sphaerotilaceae</taxon>
        <taxon>Caldimonas</taxon>
    </lineage>
</organism>
<name>A0A0G3BKZ0_9BURK</name>
<feature type="chain" id="PRO_5005183931" description="Rv2525c-like glycoside hydrolase-like domain-containing protein" evidence="1">
    <location>
        <begin position="25"/>
        <end position="274"/>
    </location>
</feature>